<proteinExistence type="predicted"/>
<sequence>MEQLQRELNRIWEIDVLRALAICLMVIYHTVYDLNVFVNVAIDYTSTFWFWEGKIAALIFIFVSGISSGLSSRNIVYTGLKILIFAMVITVVTYLVLGDEYIRYGILHFLGTCMVLFPLLKRFDVWGLTVIAIVIFVMFLAFREMLVDTFWFLPIGIAYAGFRSVDFYPLFPYLSVYICGVISYKLYYYKKKSLFSYSYSNPFVQKISKHSLLIYIVHQPIIIGVILFFDLLFNMFIMSKV</sequence>
<dbReference type="AlphaFoldDB" id="A0A1E5L543"/>
<evidence type="ECO:0000313" key="4">
    <source>
        <dbReference type="Proteomes" id="UP000095255"/>
    </source>
</evidence>
<feature type="transmembrane region" description="Helical" evidence="1">
    <location>
        <begin position="212"/>
        <end position="237"/>
    </location>
</feature>
<accession>A0A1E5L543</accession>
<feature type="transmembrane region" description="Helical" evidence="1">
    <location>
        <begin position="170"/>
        <end position="188"/>
    </location>
</feature>
<keyword evidence="1" id="KW-0472">Membrane</keyword>
<name>A0A1E5L543_9FIRM</name>
<keyword evidence="1" id="KW-0812">Transmembrane</keyword>
<feature type="transmembrane region" description="Helical" evidence="1">
    <location>
        <begin position="101"/>
        <end position="120"/>
    </location>
</feature>
<dbReference type="Pfam" id="PF07786">
    <property type="entry name" value="HGSNAT_cat"/>
    <property type="match status" value="1"/>
</dbReference>
<organism evidence="3 4">
    <name type="scientific">Desulfuribacillus stibiiarsenatis</name>
    <dbReference type="NCBI Taxonomy" id="1390249"/>
    <lineage>
        <taxon>Bacteria</taxon>
        <taxon>Bacillati</taxon>
        <taxon>Bacillota</taxon>
        <taxon>Desulfuribacillia</taxon>
        <taxon>Desulfuribacillales</taxon>
        <taxon>Desulfuribacillaceae</taxon>
        <taxon>Desulfuribacillus</taxon>
    </lineage>
</organism>
<feature type="transmembrane region" description="Helical" evidence="1">
    <location>
        <begin position="48"/>
        <end position="68"/>
    </location>
</feature>
<evidence type="ECO:0000313" key="3">
    <source>
        <dbReference type="EMBL" id="OEH85089.1"/>
    </source>
</evidence>
<gene>
    <name evidence="3" type="ORF">BHU72_05625</name>
</gene>
<evidence type="ECO:0000256" key="1">
    <source>
        <dbReference type="SAM" id="Phobius"/>
    </source>
</evidence>
<keyword evidence="1" id="KW-1133">Transmembrane helix</keyword>
<feature type="transmembrane region" description="Helical" evidence="1">
    <location>
        <begin position="20"/>
        <end position="42"/>
    </location>
</feature>
<feature type="transmembrane region" description="Helical" evidence="1">
    <location>
        <begin position="125"/>
        <end position="142"/>
    </location>
</feature>
<feature type="domain" description="Heparan-alpha-glucosaminide N-acetyltransferase catalytic" evidence="2">
    <location>
        <begin position="10"/>
        <end position="220"/>
    </location>
</feature>
<feature type="transmembrane region" description="Helical" evidence="1">
    <location>
        <begin position="75"/>
        <end position="95"/>
    </location>
</feature>
<protein>
    <recommendedName>
        <fullName evidence="2">Heparan-alpha-glucosaminide N-acetyltransferase catalytic domain-containing protein</fullName>
    </recommendedName>
</protein>
<reference evidence="3 4" key="1">
    <citation type="submission" date="2016-09" db="EMBL/GenBank/DDBJ databases">
        <title>Desulfuribacillus arsenicus sp. nov., an obligately anaerobic, dissimilatory arsenic- and antimonate-reducing bacterium isolated from anoxic sediments.</title>
        <authorList>
            <person name="Abin C.A."/>
            <person name="Hollibaugh J.T."/>
        </authorList>
    </citation>
    <scope>NUCLEOTIDE SEQUENCE [LARGE SCALE GENOMIC DNA]</scope>
    <source>
        <strain evidence="3 4">MLFW-2</strain>
    </source>
</reference>
<keyword evidence="4" id="KW-1185">Reference proteome</keyword>
<dbReference type="EMBL" id="MJAT01000033">
    <property type="protein sequence ID" value="OEH85089.1"/>
    <property type="molecule type" value="Genomic_DNA"/>
</dbReference>
<dbReference type="InterPro" id="IPR012429">
    <property type="entry name" value="HGSNAT_cat"/>
</dbReference>
<evidence type="ECO:0000259" key="2">
    <source>
        <dbReference type="Pfam" id="PF07786"/>
    </source>
</evidence>
<dbReference type="RefSeq" id="WP_069702416.1">
    <property type="nucleotide sequence ID" value="NZ_MJAT01000033.1"/>
</dbReference>
<comment type="caution">
    <text evidence="3">The sequence shown here is derived from an EMBL/GenBank/DDBJ whole genome shotgun (WGS) entry which is preliminary data.</text>
</comment>
<dbReference type="STRING" id="1390249.BHU72_05625"/>
<dbReference type="Proteomes" id="UP000095255">
    <property type="component" value="Unassembled WGS sequence"/>
</dbReference>